<comment type="caution">
    <text evidence="2">The sequence shown here is derived from an EMBL/GenBank/DDBJ whole genome shotgun (WGS) entry which is preliminary data.</text>
</comment>
<feature type="region of interest" description="Disordered" evidence="1">
    <location>
        <begin position="193"/>
        <end position="233"/>
    </location>
</feature>
<reference evidence="2" key="1">
    <citation type="submission" date="2022-11" db="EMBL/GenBank/DDBJ databases">
        <title>Nonomuraea corallina sp. nov., a new species of the genus Nonomuraea isolated from sea side sediment in Thai sea.</title>
        <authorList>
            <person name="Ngamcharungchit C."/>
            <person name="Matsumoto A."/>
            <person name="Suriyachadkun C."/>
            <person name="Panbangred W."/>
            <person name="Inahashi Y."/>
            <person name="Intra B."/>
        </authorList>
    </citation>
    <scope>NUCLEOTIDE SEQUENCE</scope>
    <source>
        <strain evidence="2">MCN248</strain>
    </source>
</reference>
<proteinExistence type="predicted"/>
<keyword evidence="3" id="KW-1185">Reference proteome</keyword>
<name>A0ABT4S6G5_9ACTN</name>
<evidence type="ECO:0000313" key="2">
    <source>
        <dbReference type="EMBL" id="MDA0632789.1"/>
    </source>
</evidence>
<evidence type="ECO:0000313" key="3">
    <source>
        <dbReference type="Proteomes" id="UP001144036"/>
    </source>
</evidence>
<dbReference type="EMBL" id="JAPNNL010000012">
    <property type="protein sequence ID" value="MDA0632789.1"/>
    <property type="molecule type" value="Genomic_DNA"/>
</dbReference>
<organism evidence="2 3">
    <name type="scientific">Nonomuraea corallina</name>
    <dbReference type="NCBI Taxonomy" id="2989783"/>
    <lineage>
        <taxon>Bacteria</taxon>
        <taxon>Bacillati</taxon>
        <taxon>Actinomycetota</taxon>
        <taxon>Actinomycetes</taxon>
        <taxon>Streptosporangiales</taxon>
        <taxon>Streptosporangiaceae</taxon>
        <taxon>Nonomuraea</taxon>
    </lineage>
</organism>
<feature type="non-terminal residue" evidence="2">
    <location>
        <position position="1"/>
    </location>
</feature>
<accession>A0ABT4S6G5</accession>
<gene>
    <name evidence="2" type="ORF">OUY22_05115</name>
</gene>
<protein>
    <submittedName>
        <fullName evidence="2">Glycosyltransferase family 2 protein</fullName>
    </submittedName>
</protein>
<sequence length="233" mass="23622">WAAGGPRRMAAGLVAAVAFGAPLLAAGHWVVHGVRGPLRSDVPDPLPALAALHSRGGEQTLLIRGPEFTVLRGRAPLIGEAEAPVTSEARARVRTAAEGLVGGRGGTDAATLAQHGVAMVAVAPPVPPPLAETLDSQPSLQRMSLSEAGGLWRVAEPVTPVPPSSAHFLHTPWLWAQGAMVVAVVVLAAPGRREPDEDAEPVPALPEPSEEGGHAAGGRLVAAGGRRRGAGGS</sequence>
<dbReference type="Proteomes" id="UP001144036">
    <property type="component" value="Unassembled WGS sequence"/>
</dbReference>
<evidence type="ECO:0000256" key="1">
    <source>
        <dbReference type="SAM" id="MobiDB-lite"/>
    </source>
</evidence>